<reference evidence="2 3" key="1">
    <citation type="journal article" date="2018" name="Sci. Rep.">
        <title>Genomic diversity and distribution of Bifidobacterium longum subsp. longum across the human lifespan.</title>
        <authorList>
            <person name="Odamaki T."/>
            <person name="Bottacini F."/>
            <person name="Kato K."/>
            <person name="Mitsuyama E."/>
            <person name="Yoshida K."/>
            <person name="Horigome A."/>
            <person name="Xiao J.Z."/>
            <person name="van Sinderen D."/>
        </authorList>
    </citation>
    <scope>NUCLEOTIDE SEQUENCE [LARGE SCALE GENOMIC DNA]</scope>
    <source>
        <strain evidence="2 3">MCC10076</strain>
    </source>
</reference>
<keyword evidence="1" id="KW-0472">Membrane</keyword>
<name>A0A0A6VIY6_BIFLL</name>
<dbReference type="RefSeq" id="WP_047379843.1">
    <property type="nucleotide sequence ID" value="NZ_BNHA01000009.1"/>
</dbReference>
<accession>A0A0A6VIY6</accession>
<evidence type="ECO:0000313" key="2">
    <source>
        <dbReference type="EMBL" id="TCF00882.1"/>
    </source>
</evidence>
<feature type="transmembrane region" description="Helical" evidence="1">
    <location>
        <begin position="6"/>
        <end position="26"/>
    </location>
</feature>
<keyword evidence="1" id="KW-1133">Transmembrane helix</keyword>
<evidence type="ECO:0000313" key="3">
    <source>
        <dbReference type="Proteomes" id="UP000292751"/>
    </source>
</evidence>
<dbReference type="Proteomes" id="UP000292751">
    <property type="component" value="Unassembled WGS sequence"/>
</dbReference>
<gene>
    <name evidence="2" type="ORF">MCC10076_0089</name>
</gene>
<dbReference type="EMBL" id="SHRX01000001">
    <property type="protein sequence ID" value="TCF00882.1"/>
    <property type="molecule type" value="Genomic_DNA"/>
</dbReference>
<evidence type="ECO:0000256" key="1">
    <source>
        <dbReference type="SAM" id="Phobius"/>
    </source>
</evidence>
<protein>
    <submittedName>
        <fullName evidence="2">Uncharacterized protein</fullName>
    </submittedName>
</protein>
<proteinExistence type="predicted"/>
<comment type="caution">
    <text evidence="2">The sequence shown here is derived from an EMBL/GenBank/DDBJ whole genome shotgun (WGS) entry which is preliminary data.</text>
</comment>
<sequence>MSDGIYIPWWGWLALIAALLVCAIVIKFIRDMHAMKTIIAARTKHIQQVEDEDRNLVRYGKRLGGHYIAWPRAWCNQEEASERGALTVSELWPDETAEPIARRGYNWVQRTKRL</sequence>
<keyword evidence="1" id="KW-0812">Transmembrane</keyword>
<dbReference type="AlphaFoldDB" id="A0A0A6VIY6"/>
<organism evidence="2 3">
    <name type="scientific">Bifidobacterium longum subsp. longum</name>
    <dbReference type="NCBI Taxonomy" id="1679"/>
    <lineage>
        <taxon>Bacteria</taxon>
        <taxon>Bacillati</taxon>
        <taxon>Actinomycetota</taxon>
        <taxon>Actinomycetes</taxon>
        <taxon>Bifidobacteriales</taxon>
        <taxon>Bifidobacteriaceae</taxon>
        <taxon>Bifidobacterium</taxon>
    </lineage>
</organism>